<evidence type="ECO:0000256" key="2">
    <source>
        <dbReference type="ARBA" id="ARBA00022741"/>
    </source>
</evidence>
<gene>
    <name evidence="15" type="primary">pcrA</name>
    <name evidence="15" type="ORF">GC102_32050</name>
</gene>
<dbReference type="Gene3D" id="1.10.486.10">
    <property type="entry name" value="PCRA, domain 4"/>
    <property type="match status" value="1"/>
</dbReference>
<dbReference type="GO" id="GO:0016787">
    <property type="term" value="F:hydrolase activity"/>
    <property type="evidence" value="ECO:0007669"/>
    <property type="project" value="UniProtKB-KW"/>
</dbReference>
<evidence type="ECO:0000313" key="16">
    <source>
        <dbReference type="Proteomes" id="UP000658690"/>
    </source>
</evidence>
<dbReference type="Pfam" id="PF13361">
    <property type="entry name" value="UvrD_C"/>
    <property type="match status" value="1"/>
</dbReference>
<dbReference type="PROSITE" id="PS51198">
    <property type="entry name" value="UVRD_HELICASE_ATP_BIND"/>
    <property type="match status" value="1"/>
</dbReference>
<dbReference type="NCBIfam" id="TIGR01073">
    <property type="entry name" value="pcrA"/>
    <property type="match status" value="1"/>
</dbReference>
<keyword evidence="16" id="KW-1185">Reference proteome</keyword>
<evidence type="ECO:0000256" key="12">
    <source>
        <dbReference type="SAM" id="MobiDB-lite"/>
    </source>
</evidence>
<dbReference type="EC" id="5.6.2.4" evidence="11"/>
<evidence type="ECO:0000256" key="8">
    <source>
        <dbReference type="ARBA" id="ARBA00034617"/>
    </source>
</evidence>
<dbReference type="InterPro" id="IPR014016">
    <property type="entry name" value="UvrD-like_ATP-bd"/>
</dbReference>
<organism evidence="15 16">
    <name type="scientific">Paenibacillus germinis</name>
    <dbReference type="NCBI Taxonomy" id="2654979"/>
    <lineage>
        <taxon>Bacteria</taxon>
        <taxon>Bacillati</taxon>
        <taxon>Bacillota</taxon>
        <taxon>Bacilli</taxon>
        <taxon>Bacillales</taxon>
        <taxon>Paenibacillaceae</taxon>
        <taxon>Paenibacillus</taxon>
    </lineage>
</organism>
<evidence type="ECO:0000256" key="4">
    <source>
        <dbReference type="ARBA" id="ARBA00022806"/>
    </source>
</evidence>
<evidence type="ECO:0000256" key="5">
    <source>
        <dbReference type="ARBA" id="ARBA00022840"/>
    </source>
</evidence>
<dbReference type="Pfam" id="PF00580">
    <property type="entry name" value="UvrD-helicase"/>
    <property type="match status" value="1"/>
</dbReference>
<comment type="caution">
    <text evidence="15">The sequence shown here is derived from an EMBL/GenBank/DDBJ whole genome shotgun (WGS) entry which is preliminary data.</text>
</comment>
<dbReference type="InterPro" id="IPR013986">
    <property type="entry name" value="DExx_box_DNA_helicase_dom_sf"/>
</dbReference>
<name>A0ABX1ZDL5_9BACL</name>
<keyword evidence="5 10" id="KW-0067">ATP-binding</keyword>
<dbReference type="CDD" id="cd17932">
    <property type="entry name" value="DEXQc_UvrD"/>
    <property type="match status" value="1"/>
</dbReference>
<feature type="binding site" evidence="10">
    <location>
        <begin position="33"/>
        <end position="40"/>
    </location>
    <ligand>
        <name>ATP</name>
        <dbReference type="ChEBI" id="CHEBI:30616"/>
    </ligand>
</feature>
<dbReference type="InterPro" id="IPR014017">
    <property type="entry name" value="DNA_helicase_UvrD-like_C"/>
</dbReference>
<proteinExistence type="inferred from homology"/>
<dbReference type="InterPro" id="IPR005751">
    <property type="entry name" value="ATP-dep_DNA_helicase_PcrA"/>
</dbReference>
<keyword evidence="7" id="KW-0413">Isomerase</keyword>
<comment type="catalytic activity">
    <reaction evidence="9 11">
        <text>ATP + H2O = ADP + phosphate + H(+)</text>
        <dbReference type="Rhea" id="RHEA:13065"/>
        <dbReference type="ChEBI" id="CHEBI:15377"/>
        <dbReference type="ChEBI" id="CHEBI:15378"/>
        <dbReference type="ChEBI" id="CHEBI:30616"/>
        <dbReference type="ChEBI" id="CHEBI:43474"/>
        <dbReference type="ChEBI" id="CHEBI:456216"/>
        <dbReference type="EC" id="5.6.2.4"/>
    </reaction>
</comment>
<accession>A0ABX1ZDL5</accession>
<dbReference type="PANTHER" id="PTHR11070:SF2">
    <property type="entry name" value="ATP-DEPENDENT DNA HELICASE SRS2"/>
    <property type="match status" value="1"/>
</dbReference>
<feature type="compositionally biased region" description="Low complexity" evidence="12">
    <location>
        <begin position="662"/>
        <end position="692"/>
    </location>
</feature>
<dbReference type="RefSeq" id="WP_171693131.1">
    <property type="nucleotide sequence ID" value="NZ_WHOC01000167.1"/>
</dbReference>
<dbReference type="Gene3D" id="3.40.50.300">
    <property type="entry name" value="P-loop containing nucleotide triphosphate hydrolases"/>
    <property type="match status" value="2"/>
</dbReference>
<comment type="similarity">
    <text evidence="1 11">Belongs to the helicase family. UvrD subfamily.</text>
</comment>
<evidence type="ECO:0000256" key="3">
    <source>
        <dbReference type="ARBA" id="ARBA00022801"/>
    </source>
</evidence>
<feature type="domain" description="UvrD-like helicase C-terminal" evidence="14">
    <location>
        <begin position="292"/>
        <end position="570"/>
    </location>
</feature>
<feature type="domain" description="UvrD-like helicase ATP-binding" evidence="13">
    <location>
        <begin position="12"/>
        <end position="291"/>
    </location>
</feature>
<dbReference type="Pfam" id="PF21196">
    <property type="entry name" value="PcrA_UvrD_tudor"/>
    <property type="match status" value="1"/>
</dbReference>
<keyword evidence="4 10" id="KW-0347">Helicase</keyword>
<dbReference type="EMBL" id="WHOC01000167">
    <property type="protein sequence ID" value="NOU90336.1"/>
    <property type="molecule type" value="Genomic_DNA"/>
</dbReference>
<keyword evidence="2 10" id="KW-0547">Nucleotide-binding</keyword>
<feature type="compositionally biased region" description="Low complexity" evidence="12">
    <location>
        <begin position="706"/>
        <end position="723"/>
    </location>
</feature>
<dbReference type="InterPro" id="IPR027417">
    <property type="entry name" value="P-loop_NTPase"/>
</dbReference>
<evidence type="ECO:0000256" key="7">
    <source>
        <dbReference type="ARBA" id="ARBA00023235"/>
    </source>
</evidence>
<dbReference type="PROSITE" id="PS51217">
    <property type="entry name" value="UVRD_HELICASE_CTER"/>
    <property type="match status" value="1"/>
</dbReference>
<evidence type="ECO:0000256" key="11">
    <source>
        <dbReference type="RuleBase" id="RU364053"/>
    </source>
</evidence>
<evidence type="ECO:0000256" key="9">
    <source>
        <dbReference type="ARBA" id="ARBA00048988"/>
    </source>
</evidence>
<dbReference type="Gene3D" id="1.10.10.160">
    <property type="match status" value="1"/>
</dbReference>
<dbReference type="SUPFAM" id="SSF52540">
    <property type="entry name" value="P-loop containing nucleoside triphosphate hydrolases"/>
    <property type="match status" value="1"/>
</dbReference>
<evidence type="ECO:0000256" key="6">
    <source>
        <dbReference type="ARBA" id="ARBA00023125"/>
    </source>
</evidence>
<protein>
    <recommendedName>
        <fullName evidence="11">ATP-dependent DNA helicase</fullName>
        <ecNumber evidence="11">5.6.2.4</ecNumber>
    </recommendedName>
</protein>
<evidence type="ECO:0000259" key="13">
    <source>
        <dbReference type="PROSITE" id="PS51198"/>
    </source>
</evidence>
<evidence type="ECO:0000256" key="1">
    <source>
        <dbReference type="ARBA" id="ARBA00009922"/>
    </source>
</evidence>
<evidence type="ECO:0000256" key="10">
    <source>
        <dbReference type="PROSITE-ProRule" id="PRU00560"/>
    </source>
</evidence>
<keyword evidence="6 11" id="KW-0238">DNA-binding</keyword>
<dbReference type="InterPro" id="IPR000212">
    <property type="entry name" value="DNA_helicase_UvrD/REP"/>
</dbReference>
<sequence length="785" mass="87200">MNETVNILDAIKRLNPEQRKAVEAVDGPLLIMAGAGSGKTRVLTHRIAYLIGTRRAAPWSILALTFTNKAAREMQDRVGKLVGGSGSDIWVSTFHSMCVRMLRRDISRIGFTSNFTILDSGDQLSVIKTCCKELNIDTKKYEPKTFQAAISTAKNELISPKQFEDKIGDYFDGLTSKIYTLYQKKLRSNNSLDFDDLIMATIHLFNEVPEVLEFYQNKFQYIHVDEYQDTNRAQYMLCQMIAAKHKRICVVGDSDQSIYRWRGADISNILNFEKDYPNATAILLEQNYRSTSNILQAANKVIANNTGRKPKNLWTDKEGGVRIKLFQADSEHEEGYFVTSEINKNKSNGKKFGHHAILYRTNAQSRVIEEILIKSDIQYTIVGGVKFYDRKEIKDILAYLRLISNPDDDISLSRIVNVPKRGIGDTSMDRVAEMAGRRGISLYAMLEEVDSLEITSKAKHALADFREMIDNLNRMVEYLSVTELTEKILEMSQYRLEMQRENTIESKARLENIEEFLSVTMDFEKRNEDKSLISFLTDLALIADIDTLDKEKSEEEQDAVVLMTMHSAKGLEFPVVFIIGMEEGVFPHSRAFADNEELEEERRLAYVGITRAEQELFLTCARMRTLFGRTAANAPSRFLQEIPKELLENVSMGGSIGGGFSRAGRSSGSSWGSSGSSATASQAGRGSAGSSAWGTPSSFGRPSTGAAAPSPAAGAKPAAFRAPQPAAGGAVPDYKASDKVSHGKWGIGTVVSVKGSGDDTELQIAFPAPVGLKRLLAKFAPITKE</sequence>
<evidence type="ECO:0000259" key="14">
    <source>
        <dbReference type="PROSITE" id="PS51217"/>
    </source>
</evidence>
<dbReference type="PANTHER" id="PTHR11070">
    <property type="entry name" value="UVRD / RECB / PCRA DNA HELICASE FAMILY MEMBER"/>
    <property type="match status" value="1"/>
</dbReference>
<reference evidence="15 16" key="1">
    <citation type="submission" date="2019-10" db="EMBL/GenBank/DDBJ databases">
        <title>Description of Paenibacillus choica sp. nov.</title>
        <authorList>
            <person name="Carlier A."/>
            <person name="Qi S."/>
        </authorList>
    </citation>
    <scope>NUCLEOTIDE SEQUENCE [LARGE SCALE GENOMIC DNA]</scope>
    <source>
        <strain evidence="15 16">LMG 31460</strain>
    </source>
</reference>
<keyword evidence="3 10" id="KW-0378">Hydrolase</keyword>
<feature type="region of interest" description="Disordered" evidence="12">
    <location>
        <begin position="661"/>
        <end position="739"/>
    </location>
</feature>
<evidence type="ECO:0000313" key="15">
    <source>
        <dbReference type="EMBL" id="NOU90336.1"/>
    </source>
</evidence>
<comment type="catalytic activity">
    <reaction evidence="8">
        <text>Couples ATP hydrolysis with the unwinding of duplex DNA by translocating in the 3'-5' direction.</text>
        <dbReference type="EC" id="5.6.2.4"/>
    </reaction>
</comment>
<dbReference type="Proteomes" id="UP000658690">
    <property type="component" value="Unassembled WGS sequence"/>
</dbReference>
<dbReference type="GO" id="GO:0003678">
    <property type="term" value="F:DNA helicase activity"/>
    <property type="evidence" value="ECO:0007669"/>
    <property type="project" value="UniProtKB-EC"/>
</dbReference>